<feature type="transmembrane region" description="Helical" evidence="1">
    <location>
        <begin position="12"/>
        <end position="29"/>
    </location>
</feature>
<reference evidence="2" key="1">
    <citation type="submission" date="2024-05" db="EMBL/GenBank/DDBJ databases">
        <authorList>
            <person name="Yu L."/>
        </authorList>
    </citation>
    <scope>NUCLEOTIDE SEQUENCE</scope>
    <source>
        <strain evidence="2">G08B096</strain>
    </source>
</reference>
<keyword evidence="1" id="KW-1133">Transmembrane helix</keyword>
<dbReference type="EMBL" id="CP158374">
    <property type="protein sequence ID" value="XBX83660.1"/>
    <property type="molecule type" value="Genomic_DNA"/>
</dbReference>
<protein>
    <recommendedName>
        <fullName evidence="3">MFS transporter</fullName>
    </recommendedName>
</protein>
<keyword evidence="1" id="KW-0472">Membrane</keyword>
<name>A0AAU7WCE0_9MICO</name>
<evidence type="ECO:0008006" key="3">
    <source>
        <dbReference type="Google" id="ProtNLM"/>
    </source>
</evidence>
<feature type="transmembrane region" description="Helical" evidence="1">
    <location>
        <begin position="95"/>
        <end position="114"/>
    </location>
</feature>
<proteinExistence type="predicted"/>
<feature type="transmembrane region" description="Helical" evidence="1">
    <location>
        <begin position="35"/>
        <end position="57"/>
    </location>
</feature>
<dbReference type="AlphaFoldDB" id="A0AAU7WCE0"/>
<accession>A0AAU7WCE0</accession>
<gene>
    <name evidence="2" type="ORF">ABIQ69_07075</name>
</gene>
<evidence type="ECO:0000256" key="1">
    <source>
        <dbReference type="SAM" id="Phobius"/>
    </source>
</evidence>
<evidence type="ECO:0000313" key="2">
    <source>
        <dbReference type="EMBL" id="XBX83660.1"/>
    </source>
</evidence>
<dbReference type="RefSeq" id="WP_350349661.1">
    <property type="nucleotide sequence ID" value="NZ_CP158374.1"/>
</dbReference>
<feature type="transmembrane region" description="Helical" evidence="1">
    <location>
        <begin position="69"/>
        <end position="89"/>
    </location>
</feature>
<sequence>MFVRRAFLRWQFIAAVVLPAWLAIGWAVFGSGGWSTLGLIIALPAAFLSLMVVAFLVNARPTVRQQKAVAWGDVGVLGAWHLAIIGAGFYGTTAVGFAVLAIALAVVAFWWAIWQLVRDGARRMQASMAKFERLAAEQRTGQAEAPKQVPHDLGEVIVVRETRDPE</sequence>
<keyword evidence="1" id="KW-0812">Transmembrane</keyword>
<organism evidence="2">
    <name type="scientific">Agromyces sp. G08B096</name>
    <dbReference type="NCBI Taxonomy" id="3156399"/>
    <lineage>
        <taxon>Bacteria</taxon>
        <taxon>Bacillati</taxon>
        <taxon>Actinomycetota</taxon>
        <taxon>Actinomycetes</taxon>
        <taxon>Micrococcales</taxon>
        <taxon>Microbacteriaceae</taxon>
        <taxon>Agromyces</taxon>
    </lineage>
</organism>